<dbReference type="Pfam" id="PF02872">
    <property type="entry name" value="5_nucleotid_C"/>
    <property type="match status" value="1"/>
</dbReference>
<evidence type="ECO:0000256" key="1">
    <source>
        <dbReference type="ARBA" id="ARBA00006654"/>
    </source>
</evidence>
<comment type="caution">
    <text evidence="8">The sequence shown here is derived from an EMBL/GenBank/DDBJ whole genome shotgun (WGS) entry which is preliminary data.</text>
</comment>
<dbReference type="Pfam" id="PF00149">
    <property type="entry name" value="Metallophos"/>
    <property type="match status" value="1"/>
</dbReference>
<dbReference type="SUPFAM" id="SSF56300">
    <property type="entry name" value="Metallo-dependent phosphatases"/>
    <property type="match status" value="1"/>
</dbReference>
<keyword evidence="5" id="KW-0378">Hydrolase</keyword>
<dbReference type="STRING" id="112904.BH747_03665"/>
<dbReference type="Gene3D" id="3.60.21.10">
    <property type="match status" value="1"/>
</dbReference>
<dbReference type="CDD" id="cd07410">
    <property type="entry name" value="MPP_CpdB_N"/>
    <property type="match status" value="1"/>
</dbReference>
<dbReference type="GO" id="GO:0009166">
    <property type="term" value="P:nucleotide catabolic process"/>
    <property type="evidence" value="ECO:0007669"/>
    <property type="project" value="InterPro"/>
</dbReference>
<evidence type="ECO:0000256" key="2">
    <source>
        <dbReference type="ARBA" id="ARBA00022723"/>
    </source>
</evidence>
<sequence length="516" mass="58580">MKITLVATSDVHGYIFPTNYATDQEQPYGYAKLANKIKEIRRENVDPVFVIDNGDFIQGSPYSYYLAKSQKHSVTELTNVLNHLTIDASVLGNHEFNYGLSYLKTAIASYHHPVLSANILDTEGNPYFGKPYVIIEKQGIKVAILGLTTQYIPHWEQPETIKGLQFVSAVETAKYYVPKLRELADVVVIAYHGGFERDLETNNPTEPLTGENEGYQLLQEVAGIDAFITGHQHRVIATKWQGVPVIQPGYRGEYLGKITLTLQQTEKGYRVSDGQAELVSMQNEKTDKETLALVKKTEAELETWLDQTVGKVHGNMQITDPMQARVLEHPYIEFINRVQMEASQTKISGTALFNNEGKGFGEQITMREIITNYVYPNTLAVLKITGQDLRDALEQTANYLAIESEEIVFNKAFIEPKPQYYNYDMYEGINYVIDLSMPVGQRITKLEKEGKKIQPEEELEVVMNQYRAVGGGNYQMFSAEKIIREIPIDMTELIADYLRKHQTIKAEVNHNFQVIK</sequence>
<dbReference type="OrthoDB" id="9801679at2"/>
<name>A0A1V8YFL7_9ENTE</name>
<protein>
    <submittedName>
        <fullName evidence="8">Bifunctional metallophosphatase/5'-nucleotidase</fullName>
    </submittedName>
</protein>
<accession>A0A1V8YFL7</accession>
<feature type="domain" description="5'-Nucleotidase C-terminal" evidence="7">
    <location>
        <begin position="324"/>
        <end position="478"/>
    </location>
</feature>
<dbReference type="InterPro" id="IPR029052">
    <property type="entry name" value="Metallo-depent_PP-like"/>
</dbReference>
<gene>
    <name evidence="8" type="ORF">BH747_03665</name>
</gene>
<dbReference type="InterPro" id="IPR041827">
    <property type="entry name" value="CpdB_N"/>
</dbReference>
<dbReference type="InterPro" id="IPR008334">
    <property type="entry name" value="5'-Nucleotdase_C"/>
</dbReference>
<dbReference type="GO" id="GO:0000166">
    <property type="term" value="F:nucleotide binding"/>
    <property type="evidence" value="ECO:0007669"/>
    <property type="project" value="UniProtKB-KW"/>
</dbReference>
<dbReference type="RefSeq" id="WP_081182663.1">
    <property type="nucleotide sequence ID" value="NZ_MJEA01000002.1"/>
</dbReference>
<dbReference type="SUPFAM" id="SSF55816">
    <property type="entry name" value="5'-nucleotidase (syn. UDP-sugar hydrolase), C-terminal domain"/>
    <property type="match status" value="1"/>
</dbReference>
<evidence type="ECO:0000256" key="3">
    <source>
        <dbReference type="ARBA" id="ARBA00022729"/>
    </source>
</evidence>
<keyword evidence="3" id="KW-0732">Signal</keyword>
<dbReference type="PANTHER" id="PTHR11575:SF6">
    <property type="entry name" value="2',3'-CYCLIC-NUCLEOTIDE 2'-PHOSPHODIESTERASE_3'-NUCLEOTIDASE"/>
    <property type="match status" value="1"/>
</dbReference>
<comment type="similarity">
    <text evidence="1 5">Belongs to the 5'-nucleotidase family.</text>
</comment>
<evidence type="ECO:0000256" key="4">
    <source>
        <dbReference type="ARBA" id="ARBA00022741"/>
    </source>
</evidence>
<evidence type="ECO:0000259" key="6">
    <source>
        <dbReference type="Pfam" id="PF00149"/>
    </source>
</evidence>
<organism evidence="8 9">
    <name type="scientific">Enterococcus villorum</name>
    <dbReference type="NCBI Taxonomy" id="112904"/>
    <lineage>
        <taxon>Bacteria</taxon>
        <taxon>Bacillati</taxon>
        <taxon>Bacillota</taxon>
        <taxon>Bacilli</taxon>
        <taxon>Lactobacillales</taxon>
        <taxon>Enterococcaceae</taxon>
        <taxon>Enterococcus</taxon>
    </lineage>
</organism>
<feature type="domain" description="Calcineurin-like phosphoesterase" evidence="6">
    <location>
        <begin position="4"/>
        <end position="234"/>
    </location>
</feature>
<dbReference type="GO" id="GO:0046872">
    <property type="term" value="F:metal ion binding"/>
    <property type="evidence" value="ECO:0007669"/>
    <property type="project" value="UniProtKB-KW"/>
</dbReference>
<dbReference type="PRINTS" id="PR01607">
    <property type="entry name" value="APYRASEFAMLY"/>
</dbReference>
<dbReference type="Proteomes" id="UP000192477">
    <property type="component" value="Unassembled WGS sequence"/>
</dbReference>
<dbReference type="InterPro" id="IPR036907">
    <property type="entry name" value="5'-Nucleotdase_C_sf"/>
</dbReference>
<evidence type="ECO:0000256" key="5">
    <source>
        <dbReference type="RuleBase" id="RU362119"/>
    </source>
</evidence>
<dbReference type="AlphaFoldDB" id="A0A1V8YFL7"/>
<keyword evidence="2" id="KW-0479">Metal-binding</keyword>
<dbReference type="Gene3D" id="3.90.780.10">
    <property type="entry name" value="5'-Nucleotidase, C-terminal domain"/>
    <property type="match status" value="1"/>
</dbReference>
<reference evidence="8 9" key="1">
    <citation type="journal article" date="2017" name="BMC Microbiol.">
        <title>Comparative genomics of Enterococcus spp. isolated from bovine feces.</title>
        <authorList>
            <person name="Beukers A.G."/>
            <person name="Zaheer R."/>
            <person name="Goji N."/>
            <person name="Amoako K.K."/>
            <person name="Chaves A.V."/>
            <person name="Ward M.P."/>
            <person name="McAllister T.A."/>
        </authorList>
    </citation>
    <scope>NUCLEOTIDE SEQUENCE [LARGE SCALE GENOMIC DNA]</scope>
    <source>
        <strain evidence="8 9">F1129D 143</strain>
    </source>
</reference>
<evidence type="ECO:0000259" key="7">
    <source>
        <dbReference type="Pfam" id="PF02872"/>
    </source>
</evidence>
<keyword evidence="4 5" id="KW-0547">Nucleotide-binding</keyword>
<dbReference type="PANTHER" id="PTHR11575">
    <property type="entry name" value="5'-NUCLEOTIDASE-RELATED"/>
    <property type="match status" value="1"/>
</dbReference>
<dbReference type="GO" id="GO:0030288">
    <property type="term" value="C:outer membrane-bounded periplasmic space"/>
    <property type="evidence" value="ECO:0007669"/>
    <property type="project" value="TreeGrafter"/>
</dbReference>
<dbReference type="GO" id="GO:0016787">
    <property type="term" value="F:hydrolase activity"/>
    <property type="evidence" value="ECO:0007669"/>
    <property type="project" value="UniProtKB-KW"/>
</dbReference>
<proteinExistence type="inferred from homology"/>
<evidence type="ECO:0000313" key="8">
    <source>
        <dbReference type="EMBL" id="OQO71106.1"/>
    </source>
</evidence>
<dbReference type="EMBL" id="MJEA01000002">
    <property type="protein sequence ID" value="OQO71106.1"/>
    <property type="molecule type" value="Genomic_DNA"/>
</dbReference>
<evidence type="ECO:0000313" key="9">
    <source>
        <dbReference type="Proteomes" id="UP000192477"/>
    </source>
</evidence>
<dbReference type="InterPro" id="IPR004843">
    <property type="entry name" value="Calcineurin-like_PHP"/>
</dbReference>
<dbReference type="InterPro" id="IPR006179">
    <property type="entry name" value="5_nucleotidase/apyrase"/>
</dbReference>